<feature type="transmembrane region" description="Helical" evidence="3">
    <location>
        <begin position="411"/>
        <end position="436"/>
    </location>
</feature>
<gene>
    <name evidence="4" type="ORF">EDM21_00840</name>
</gene>
<proteinExistence type="inferred from homology"/>
<dbReference type="PANTHER" id="PTHR22550:SF5">
    <property type="entry name" value="LEUCINE ZIPPER PROTEIN 4"/>
    <property type="match status" value="1"/>
</dbReference>
<comment type="similarity">
    <text evidence="1">Belongs to the GerABKA family.</text>
</comment>
<evidence type="ECO:0000256" key="2">
    <source>
        <dbReference type="ARBA" id="ARBA00023136"/>
    </source>
</evidence>
<feature type="transmembrane region" description="Helical" evidence="3">
    <location>
        <begin position="378"/>
        <end position="399"/>
    </location>
</feature>
<dbReference type="Pfam" id="PF03323">
    <property type="entry name" value="GerA"/>
    <property type="match status" value="1"/>
</dbReference>
<protein>
    <submittedName>
        <fullName evidence="4">Spore germination protein</fullName>
    </submittedName>
</protein>
<organism evidence="4 5">
    <name type="scientific">Paenibacillus lutrae</name>
    <dbReference type="NCBI Taxonomy" id="2078573"/>
    <lineage>
        <taxon>Bacteria</taxon>
        <taxon>Bacillati</taxon>
        <taxon>Bacillota</taxon>
        <taxon>Bacilli</taxon>
        <taxon>Bacillales</taxon>
        <taxon>Paenibacillaceae</taxon>
        <taxon>Paenibacillus</taxon>
    </lineage>
</organism>
<evidence type="ECO:0000313" key="5">
    <source>
        <dbReference type="Proteomes" id="UP000490800"/>
    </source>
</evidence>
<dbReference type="InterPro" id="IPR050768">
    <property type="entry name" value="UPF0353/GerABKA_families"/>
</dbReference>
<reference evidence="4 5" key="1">
    <citation type="journal article" date="2019" name="Microorganisms">
        <title>Paenibacillus lutrae sp. nov., A Chitinolytic Species Isolated from A River Otter in Castril Natural Park, Granada, Spain.</title>
        <authorList>
            <person name="Rodriguez M."/>
            <person name="Reina J.C."/>
            <person name="Bejar V."/>
            <person name="Llamas I."/>
        </authorList>
    </citation>
    <scope>NUCLEOTIDE SEQUENCE [LARGE SCALE GENOMIC DNA]</scope>
    <source>
        <strain evidence="4 5">N10</strain>
    </source>
</reference>
<dbReference type="RefSeq" id="WP_157331980.1">
    <property type="nucleotide sequence ID" value="NZ_RHLK01000001.1"/>
</dbReference>
<dbReference type="PANTHER" id="PTHR22550">
    <property type="entry name" value="SPORE GERMINATION PROTEIN"/>
    <property type="match status" value="1"/>
</dbReference>
<feature type="transmembrane region" description="Helical" evidence="3">
    <location>
        <begin position="286"/>
        <end position="308"/>
    </location>
</feature>
<evidence type="ECO:0000313" key="4">
    <source>
        <dbReference type="EMBL" id="MVO98102.1"/>
    </source>
</evidence>
<dbReference type="PIRSF" id="PIRSF005690">
    <property type="entry name" value="GerBA"/>
    <property type="match status" value="1"/>
</dbReference>
<dbReference type="GO" id="GO:0009847">
    <property type="term" value="P:spore germination"/>
    <property type="evidence" value="ECO:0007669"/>
    <property type="project" value="InterPro"/>
</dbReference>
<evidence type="ECO:0000256" key="3">
    <source>
        <dbReference type="SAM" id="Phobius"/>
    </source>
</evidence>
<dbReference type="AlphaFoldDB" id="A0A7X3JXK7"/>
<comment type="caution">
    <text evidence="4">The sequence shown here is derived from an EMBL/GenBank/DDBJ whole genome shotgun (WGS) entry which is preliminary data.</text>
</comment>
<dbReference type="OrthoDB" id="1726708at2"/>
<accession>A0A7X3JXK7</accession>
<dbReference type="GO" id="GO:0016020">
    <property type="term" value="C:membrane"/>
    <property type="evidence" value="ECO:0007669"/>
    <property type="project" value="InterPro"/>
</dbReference>
<name>A0A7X3JXK7_9BACL</name>
<evidence type="ECO:0000256" key="1">
    <source>
        <dbReference type="ARBA" id="ARBA00005278"/>
    </source>
</evidence>
<sequence length="493" mass="54938">MSQNNLQIWSEQQLKRLFEKYADLVIMTHYFGDENAAEVILVFSEGTCDSSIIGMSILPSLERLYKSEGGFFLHGLDLYASLPLTHFKGEIDLEKMTDHLFLGEIMIIFPEIHAVFLMDISKLPQRSPEESSTEISIKGPKDGFVENIVINTALIRKRLRGSSLCNENFVIGTRTKTRVGLMYVDDIISPVILNEVRQRLNHIKVDGIYSSNQIEELIADYKYSLVPLVDNTGRPDFIVDALLNGRFAIIVDGSPMITVGPASLFLQLKSAEDLHFNFIYTSFARIIRIISLFLTILLPALWVALTAYHQDQVPFRLLATIATARLGLPFSAQIELFVLLILLEIFREAGVRLPSSIGQTLTVVGGLIIGDAAIRAGLVSPSVVVVGAVTTVCAATLVNQNLGSTVSIIRFFLFFCSALLGMFGVIMGTVLLVFYLSRLRSFGIPYLSPFSPPFFKQMIPGILRLPWPLLTKRSPNLHPQDPDHQESDNRENS</sequence>
<keyword evidence="3" id="KW-1133">Transmembrane helix</keyword>
<dbReference type="EMBL" id="RHLK01000001">
    <property type="protein sequence ID" value="MVO98102.1"/>
    <property type="molecule type" value="Genomic_DNA"/>
</dbReference>
<keyword evidence="2 3" id="KW-0472">Membrane</keyword>
<feature type="transmembrane region" description="Helical" evidence="3">
    <location>
        <begin position="328"/>
        <end position="346"/>
    </location>
</feature>
<keyword evidence="5" id="KW-1185">Reference proteome</keyword>
<dbReference type="Proteomes" id="UP000490800">
    <property type="component" value="Unassembled WGS sequence"/>
</dbReference>
<keyword evidence="3" id="KW-0812">Transmembrane</keyword>
<dbReference type="InterPro" id="IPR004995">
    <property type="entry name" value="Spore_Ger"/>
</dbReference>